<evidence type="ECO:0000256" key="1">
    <source>
        <dbReference type="SAM" id="MobiDB-lite"/>
    </source>
</evidence>
<dbReference type="InterPro" id="IPR052451">
    <property type="entry name" value="Ser/Thr_kinase-like"/>
</dbReference>
<keyword evidence="4" id="KW-1185">Reference proteome</keyword>
<dbReference type="SUPFAM" id="SSF56112">
    <property type="entry name" value="Protein kinase-like (PK-like)"/>
    <property type="match status" value="1"/>
</dbReference>
<proteinExistence type="predicted"/>
<dbReference type="AlphaFoldDB" id="A0A671KKL2"/>
<dbReference type="PANTHER" id="PTHR48008">
    <property type="entry name" value="LEUCINE-RICH REPEAT RECEPTOR-LIKE PROTEIN KINASE IMK3-RELATED"/>
    <property type="match status" value="1"/>
</dbReference>
<protein>
    <submittedName>
        <fullName evidence="3">Serine/threonine kinase 31</fullName>
    </submittedName>
</protein>
<dbReference type="PROSITE" id="PS50011">
    <property type="entry name" value="PROTEIN_KINASE_DOM"/>
    <property type="match status" value="1"/>
</dbReference>
<dbReference type="InterPro" id="IPR000719">
    <property type="entry name" value="Prot_kinase_dom"/>
</dbReference>
<reference evidence="3" key="1">
    <citation type="submission" date="2025-08" db="UniProtKB">
        <authorList>
            <consortium name="Ensembl"/>
        </authorList>
    </citation>
    <scope>IDENTIFICATION</scope>
</reference>
<evidence type="ECO:0000313" key="4">
    <source>
        <dbReference type="Proteomes" id="UP000472260"/>
    </source>
</evidence>
<feature type="domain" description="Protein kinase" evidence="2">
    <location>
        <begin position="398"/>
        <end position="663"/>
    </location>
</feature>
<dbReference type="GO" id="GO:0004672">
    <property type="term" value="F:protein kinase activity"/>
    <property type="evidence" value="ECO:0007669"/>
    <property type="project" value="InterPro"/>
</dbReference>
<feature type="region of interest" description="Disordered" evidence="1">
    <location>
        <begin position="49"/>
        <end position="70"/>
    </location>
</feature>
<dbReference type="InterPro" id="IPR011009">
    <property type="entry name" value="Kinase-like_dom_sf"/>
</dbReference>
<dbReference type="Ensembl" id="ENSSANT00000008519.1">
    <property type="protein sequence ID" value="ENSSANP00000007934.1"/>
    <property type="gene ID" value="ENSSANG00000004521.1"/>
</dbReference>
<accession>A0A671KKL2</accession>
<dbReference type="Pfam" id="PF00069">
    <property type="entry name" value="Pkinase"/>
    <property type="match status" value="1"/>
</dbReference>
<reference evidence="3" key="2">
    <citation type="submission" date="2025-09" db="UniProtKB">
        <authorList>
            <consortium name="Ensembl"/>
        </authorList>
    </citation>
    <scope>IDENTIFICATION</scope>
</reference>
<dbReference type="PANTHER" id="PTHR48008:SF6">
    <property type="entry name" value="LEUCINE-RICH REPEAT RECEPTOR-LIKE PROTEIN KINASE IMK3-RELATED"/>
    <property type="match status" value="1"/>
</dbReference>
<sequence>MREVINDKDMEIKKLKEEGSAIQQHASLLGLQLEEAKLELQTLKESYEKTKETEHNHPTTAKRISQLAKKVDSLRKPRESNLCSTDEDHLLESITIIMNHRISMPLCSERLELAWKAYDQTLENLRGCQTVIESLVNSRNEARGALLSAVDDFLQEVDKLPIGDRLDKLKEVASSLTAIFSSLTLAEQTEECFFEKFCEWKGHKQQKTKNVQKTTDEALLALSCWAAKLSKFSCLMEKTSLTGEDVAEGVDEILMNADNALCEELNTEFSVSVSVLIYTFFYTMSAFQCAFSLLTLTNLYILFKQEIQQWQSGPPKVDELFAVKKRIRSLRSQLRWKLVEVSCLEEAEELDLPEILKKKEEIAETRNALFQEIRHEKKQYIVLCDLMNRGFPELPLIYPDADINGYMSSAGLLMKSLDRDMFDAEPMKELSGRRPLLSTDFQGQKVVLKCYAVDEESEAKMTEQSAYYHRAQQQNPATTVPLLALFCGKSDPLAYIMVPHYSNGNLKAIQKSSPLSSSEIRKVMKGVSLGLQNLHAAFLTHASLHPNNVFAIGREKGIVGDYDFTKTPEQRVSDSGMVAGSIRLVAPELKQGQLPSPASDMYAFGGIMLWLHVADFSGTLERERQNVEFSGLGLDAKLHKLLSKLQVSSTRLSASEALKEDYFISVDV</sequence>
<evidence type="ECO:0000259" key="2">
    <source>
        <dbReference type="PROSITE" id="PS50011"/>
    </source>
</evidence>
<dbReference type="Gene3D" id="1.10.510.10">
    <property type="entry name" value="Transferase(Phosphotransferase) domain 1"/>
    <property type="match status" value="1"/>
</dbReference>
<dbReference type="Proteomes" id="UP000472260">
    <property type="component" value="Unassembled WGS sequence"/>
</dbReference>
<dbReference type="SMART" id="SM00220">
    <property type="entry name" value="S_TKc"/>
    <property type="match status" value="1"/>
</dbReference>
<organism evidence="3 4">
    <name type="scientific">Sinocyclocheilus anshuiensis</name>
    <dbReference type="NCBI Taxonomy" id="1608454"/>
    <lineage>
        <taxon>Eukaryota</taxon>
        <taxon>Metazoa</taxon>
        <taxon>Chordata</taxon>
        <taxon>Craniata</taxon>
        <taxon>Vertebrata</taxon>
        <taxon>Euteleostomi</taxon>
        <taxon>Actinopterygii</taxon>
        <taxon>Neopterygii</taxon>
        <taxon>Teleostei</taxon>
        <taxon>Ostariophysi</taxon>
        <taxon>Cypriniformes</taxon>
        <taxon>Cyprinidae</taxon>
        <taxon>Cyprininae</taxon>
        <taxon>Sinocyclocheilus</taxon>
    </lineage>
</organism>
<dbReference type="GO" id="GO:0005524">
    <property type="term" value="F:ATP binding"/>
    <property type="evidence" value="ECO:0007669"/>
    <property type="project" value="InterPro"/>
</dbReference>
<name>A0A671KKL2_9TELE</name>
<evidence type="ECO:0000313" key="3">
    <source>
        <dbReference type="Ensembl" id="ENSSANP00000007934.1"/>
    </source>
</evidence>